<dbReference type="InterPro" id="IPR051470">
    <property type="entry name" value="Thiol:disulfide_interchange"/>
</dbReference>
<reference evidence="11 12" key="1">
    <citation type="submission" date="2024-05" db="EMBL/GenBank/DDBJ databases">
        <title>Roseateles sp. 2.12 16S ribosomal RNA gene Genome sequencing and assembly.</title>
        <authorList>
            <person name="Woo H."/>
        </authorList>
    </citation>
    <scope>NUCLEOTIDE SEQUENCE [LARGE SCALE GENOMIC DNA]</scope>
    <source>
        <strain evidence="11 12">2.12</strain>
    </source>
</reference>
<gene>
    <name evidence="11" type="ORF">ABDJ40_22850</name>
</gene>
<keyword evidence="4 7" id="KW-0574">Periplasm</keyword>
<dbReference type="Proteomes" id="UP001462640">
    <property type="component" value="Unassembled WGS sequence"/>
</dbReference>
<dbReference type="InterPro" id="IPR018950">
    <property type="entry name" value="DiS-bond_isomerase_DsbC/G_N"/>
</dbReference>
<dbReference type="RefSeq" id="WP_347613183.1">
    <property type="nucleotide sequence ID" value="NZ_JBDPZC010000016.1"/>
</dbReference>
<dbReference type="EMBL" id="JBDPZC010000016">
    <property type="protein sequence ID" value="MEO3715622.1"/>
    <property type="molecule type" value="Genomic_DNA"/>
</dbReference>
<evidence type="ECO:0000313" key="12">
    <source>
        <dbReference type="Proteomes" id="UP001462640"/>
    </source>
</evidence>
<name>A0ABV0GKL8_9BURK</name>
<keyword evidence="3 7" id="KW-0732">Signal</keyword>
<dbReference type="Pfam" id="PF10411">
    <property type="entry name" value="DsbC_N"/>
    <property type="match status" value="1"/>
</dbReference>
<evidence type="ECO:0000259" key="10">
    <source>
        <dbReference type="Pfam" id="PF13098"/>
    </source>
</evidence>
<dbReference type="SUPFAM" id="SSF52833">
    <property type="entry name" value="Thioredoxin-like"/>
    <property type="match status" value="1"/>
</dbReference>
<keyword evidence="12" id="KW-1185">Reference proteome</keyword>
<dbReference type="CDD" id="cd03020">
    <property type="entry name" value="DsbA_DsbC_DsbG"/>
    <property type="match status" value="1"/>
</dbReference>
<dbReference type="InterPro" id="IPR009094">
    <property type="entry name" value="DiS-bond_isomerase_DsbC/G_N_sf"/>
</dbReference>
<dbReference type="InterPro" id="IPR033954">
    <property type="entry name" value="DiS-bond_Isoase_DsbC/G"/>
</dbReference>
<feature type="region of interest" description="Disordered" evidence="8">
    <location>
        <begin position="306"/>
        <end position="333"/>
    </location>
</feature>
<comment type="function">
    <text evidence="7">Required for disulfide bond formation in some periplasmic proteins. Acts by transferring its disulfide bond to other proteins and is reduced in the process.</text>
</comment>
<protein>
    <recommendedName>
        <fullName evidence="7">Thiol:disulfide interchange protein</fullName>
    </recommendedName>
</protein>
<evidence type="ECO:0000256" key="2">
    <source>
        <dbReference type="ARBA" id="ARBA00009813"/>
    </source>
</evidence>
<dbReference type="PANTHER" id="PTHR35272">
    <property type="entry name" value="THIOL:DISULFIDE INTERCHANGE PROTEIN DSBC-RELATED"/>
    <property type="match status" value="1"/>
</dbReference>
<keyword evidence="5" id="KW-1015">Disulfide bond</keyword>
<dbReference type="Gene3D" id="3.10.450.70">
    <property type="entry name" value="Disulphide bond isomerase, DsbC/G, N-terminal"/>
    <property type="match status" value="1"/>
</dbReference>
<evidence type="ECO:0000313" key="11">
    <source>
        <dbReference type="EMBL" id="MEO3715622.1"/>
    </source>
</evidence>
<feature type="domain" description="Thioredoxin-like fold" evidence="10">
    <location>
        <begin position="184"/>
        <end position="302"/>
    </location>
</feature>
<dbReference type="Pfam" id="PF13098">
    <property type="entry name" value="Thioredoxin_2"/>
    <property type="match status" value="1"/>
</dbReference>
<evidence type="ECO:0000256" key="8">
    <source>
        <dbReference type="SAM" id="MobiDB-lite"/>
    </source>
</evidence>
<evidence type="ECO:0000256" key="3">
    <source>
        <dbReference type="ARBA" id="ARBA00022729"/>
    </source>
</evidence>
<proteinExistence type="inferred from homology"/>
<feature type="domain" description="Disulphide bond isomerase DsbC/G N-terminal" evidence="9">
    <location>
        <begin position="64"/>
        <end position="131"/>
    </location>
</feature>
<evidence type="ECO:0000256" key="5">
    <source>
        <dbReference type="ARBA" id="ARBA00023157"/>
    </source>
</evidence>
<feature type="region of interest" description="Disordered" evidence="8">
    <location>
        <begin position="135"/>
        <end position="159"/>
    </location>
</feature>
<evidence type="ECO:0000256" key="6">
    <source>
        <dbReference type="ARBA" id="ARBA00023284"/>
    </source>
</evidence>
<sequence length="333" mass="35592">MTPSTEGRYARARRRFALGSLTIPSRFPIRPQVGRTRRFAVRLAAAITVLLSLASTLVANHAFAEPQEAARLRVALQKAHPGTLFTDISPAPVKGLYEVWMDGNVAYVLAADPRYFVFGRLFDTQTMRDLTGPKLAQRSAPESAGGAESPGDASVASGTTGAPVTAPIVSFGRLPLQDAIRTVRGSGKRQLAVISDPACSYCRQLEAEIAGLDNITVYTFLVPFLGEARPIAIWCATEREAAWRDWMARGDARRQHTGAPCAHPISRNLALARSLGVQGTPTLIWANGERTEGFIDRAAIDSRLAATAVTPPSATTTTTSPTTTSAPTPGSRP</sequence>
<evidence type="ECO:0000256" key="1">
    <source>
        <dbReference type="ARBA" id="ARBA00004418"/>
    </source>
</evidence>
<organism evidence="11 12">
    <name type="scientific">Roseateles flavus</name>
    <dbReference type="NCBI Taxonomy" id="3149041"/>
    <lineage>
        <taxon>Bacteria</taxon>
        <taxon>Pseudomonadati</taxon>
        <taxon>Pseudomonadota</taxon>
        <taxon>Betaproteobacteria</taxon>
        <taxon>Burkholderiales</taxon>
        <taxon>Sphaerotilaceae</taxon>
        <taxon>Roseateles</taxon>
    </lineage>
</organism>
<dbReference type="SUPFAM" id="SSF54423">
    <property type="entry name" value="DsbC/DsbG N-terminal domain-like"/>
    <property type="match status" value="1"/>
</dbReference>
<comment type="similarity">
    <text evidence="2 7">Belongs to the thioredoxin family. DsbC subfamily.</text>
</comment>
<dbReference type="Gene3D" id="3.40.30.10">
    <property type="entry name" value="Glutaredoxin"/>
    <property type="match status" value="1"/>
</dbReference>
<evidence type="ECO:0000259" key="9">
    <source>
        <dbReference type="Pfam" id="PF10411"/>
    </source>
</evidence>
<keyword evidence="6 7" id="KW-0676">Redox-active center</keyword>
<accession>A0ABV0GKL8</accession>
<evidence type="ECO:0000256" key="7">
    <source>
        <dbReference type="RuleBase" id="RU364038"/>
    </source>
</evidence>
<dbReference type="PANTHER" id="PTHR35272:SF3">
    <property type="entry name" value="THIOL:DISULFIDE INTERCHANGE PROTEIN DSBC"/>
    <property type="match status" value="1"/>
</dbReference>
<comment type="subcellular location">
    <subcellularLocation>
        <location evidence="1 7">Periplasm</location>
    </subcellularLocation>
</comment>
<dbReference type="InterPro" id="IPR036249">
    <property type="entry name" value="Thioredoxin-like_sf"/>
</dbReference>
<comment type="caution">
    <text evidence="11">The sequence shown here is derived from an EMBL/GenBank/DDBJ whole genome shotgun (WGS) entry which is preliminary data.</text>
</comment>
<dbReference type="InterPro" id="IPR012336">
    <property type="entry name" value="Thioredoxin-like_fold"/>
</dbReference>
<evidence type="ECO:0000256" key="4">
    <source>
        <dbReference type="ARBA" id="ARBA00022764"/>
    </source>
</evidence>